<dbReference type="InterPro" id="IPR035901">
    <property type="entry name" value="GIY-YIG_endonuc_sf"/>
</dbReference>
<organism evidence="1 2">
    <name type="scientific">Pseudomonas putida</name>
    <name type="common">Arthrobacter siderocapsulatus</name>
    <dbReference type="NCBI Taxonomy" id="303"/>
    <lineage>
        <taxon>Bacteria</taxon>
        <taxon>Pseudomonadati</taxon>
        <taxon>Pseudomonadota</taxon>
        <taxon>Gammaproteobacteria</taxon>
        <taxon>Pseudomonadales</taxon>
        <taxon>Pseudomonadaceae</taxon>
        <taxon>Pseudomonas</taxon>
    </lineage>
</organism>
<evidence type="ECO:0000313" key="1">
    <source>
        <dbReference type="EMBL" id="QOD00866.1"/>
    </source>
</evidence>
<name>A0ABD7BJH7_PSEPU</name>
<evidence type="ECO:0000313" key="2">
    <source>
        <dbReference type="Proteomes" id="UP000516786"/>
    </source>
</evidence>
<accession>A0ABD7BJH7</accession>
<reference evidence="1 2" key="1">
    <citation type="submission" date="2020-09" db="EMBL/GenBank/DDBJ databases">
        <title>Co-existence of a novel multidrug-resistance efflux pump with carbapenem resistance gene blaVIM-2 in one megaplasmid in Pseudomonas putida.</title>
        <authorList>
            <person name="Peng K."/>
            <person name="Li R."/>
        </authorList>
    </citation>
    <scope>NUCLEOTIDE SEQUENCE [LARGE SCALE GENOMIC DNA]</scope>
    <source>
        <strain evidence="1 2">ZXPA-20</strain>
    </source>
</reference>
<dbReference type="EMBL" id="CP061723">
    <property type="protein sequence ID" value="QOD00866.1"/>
    <property type="molecule type" value="Genomic_DNA"/>
</dbReference>
<dbReference type="Proteomes" id="UP000516786">
    <property type="component" value="Chromosome"/>
</dbReference>
<proteinExistence type="predicted"/>
<dbReference type="AlphaFoldDB" id="A0ABD7BJH7"/>
<dbReference type="RefSeq" id="WP_061203315.1">
    <property type="nucleotide sequence ID" value="NZ_CP061723.1"/>
</dbReference>
<dbReference type="SUPFAM" id="SSF82771">
    <property type="entry name" value="GIY-YIG endonuclease"/>
    <property type="match status" value="1"/>
</dbReference>
<sequence>MLTPSSLTAIANSLRDLANFVEDTAIESLHEVSLPFSEIRDSYPADALSGLKAWSAAKARYIYKFSVLDHACEPLHFSFELAKKSKKDNRAYCRLNAPSPQLYVGSSLDLDSRIKQHLGFGNKSIYAMQLCHWLPPGEGTLHIQAWRFGIQIDAAVVQAIEDGLWAENRPMLGRQGAR</sequence>
<gene>
    <name evidence="1" type="ORF">ID616_14780</name>
</gene>
<protein>
    <submittedName>
        <fullName evidence="1">GIY-YIG nuclease family protein</fullName>
    </submittedName>
</protein>